<accession>A0A243QDX5</accession>
<keyword evidence="9" id="KW-1185">Reference proteome</keyword>
<evidence type="ECO:0000256" key="5">
    <source>
        <dbReference type="ARBA" id="ARBA00022777"/>
    </source>
</evidence>
<evidence type="ECO:0000256" key="1">
    <source>
        <dbReference type="ARBA" id="ARBA00012513"/>
    </source>
</evidence>
<dbReference type="CDD" id="cd14014">
    <property type="entry name" value="STKc_PknB_like"/>
    <property type="match status" value="1"/>
</dbReference>
<dbReference type="GO" id="GO:0004674">
    <property type="term" value="F:protein serine/threonine kinase activity"/>
    <property type="evidence" value="ECO:0007669"/>
    <property type="project" value="UniProtKB-KW"/>
</dbReference>
<dbReference type="SUPFAM" id="SSF56112">
    <property type="entry name" value="Protein kinase-like (PK-like)"/>
    <property type="match status" value="1"/>
</dbReference>
<dbReference type="Proteomes" id="UP000194632">
    <property type="component" value="Unassembled WGS sequence"/>
</dbReference>
<dbReference type="RefSeq" id="WP_086534159.1">
    <property type="nucleotide sequence ID" value="NZ_NGFO01000004.1"/>
</dbReference>
<protein>
    <recommendedName>
        <fullName evidence="1">non-specific serine/threonine protein kinase</fullName>
        <ecNumber evidence="1">2.7.11.1</ecNumber>
    </recommendedName>
</protein>
<dbReference type="SMART" id="SM00220">
    <property type="entry name" value="S_TKc"/>
    <property type="match status" value="1"/>
</dbReference>
<dbReference type="PANTHER" id="PTHR43289">
    <property type="entry name" value="MITOGEN-ACTIVATED PROTEIN KINASE KINASE KINASE 20-RELATED"/>
    <property type="match status" value="1"/>
</dbReference>
<dbReference type="EMBL" id="NGFO01000004">
    <property type="protein sequence ID" value="OUC79968.1"/>
    <property type="molecule type" value="Genomic_DNA"/>
</dbReference>
<keyword evidence="2 8" id="KW-0723">Serine/threonine-protein kinase</keyword>
<dbReference type="AlphaFoldDB" id="A0A243QDX5"/>
<keyword evidence="4" id="KW-0547">Nucleotide-binding</keyword>
<dbReference type="PROSITE" id="PS50011">
    <property type="entry name" value="PROTEIN_KINASE_DOM"/>
    <property type="match status" value="1"/>
</dbReference>
<dbReference type="OrthoDB" id="5622056at2"/>
<dbReference type="PANTHER" id="PTHR43289:SF6">
    <property type="entry name" value="SERINE_THREONINE-PROTEIN KINASE NEKL-3"/>
    <property type="match status" value="1"/>
</dbReference>
<dbReference type="GO" id="GO:0005524">
    <property type="term" value="F:ATP binding"/>
    <property type="evidence" value="ECO:0007669"/>
    <property type="project" value="UniProtKB-KW"/>
</dbReference>
<reference evidence="8 9" key="1">
    <citation type="submission" date="2017-05" db="EMBL/GenBank/DDBJ databases">
        <title>Biotechnological potential of actinobacteria isolated from South African environments.</title>
        <authorList>
            <person name="Le Roes-Hill M."/>
            <person name="Prins A."/>
            <person name="Durrell K.A."/>
        </authorList>
    </citation>
    <scope>NUCLEOTIDE SEQUENCE [LARGE SCALE GENOMIC DNA]</scope>
    <source>
        <strain evidence="8">BS2</strain>
    </source>
</reference>
<proteinExistence type="predicted"/>
<evidence type="ECO:0000313" key="9">
    <source>
        <dbReference type="Proteomes" id="UP000194632"/>
    </source>
</evidence>
<gene>
    <name evidence="8" type="ORF">CA982_04475</name>
</gene>
<dbReference type="EC" id="2.7.11.1" evidence="1"/>
<dbReference type="InterPro" id="IPR008271">
    <property type="entry name" value="Ser/Thr_kinase_AS"/>
</dbReference>
<keyword evidence="6" id="KW-0067">ATP-binding</keyword>
<comment type="caution">
    <text evidence="8">The sequence shown here is derived from an EMBL/GenBank/DDBJ whole genome shotgun (WGS) entry which is preliminary data.</text>
</comment>
<sequence length="338" mass="36908">MFEVGESVAGFTIDDLLGGGASADVFRVHRTRGDDDAPPSPVPPGDRDRCDGPVALKVLHPNASDHARVRERFEREFGIASLLDHPHIVRMLSHGEITSPRGSLGPRHLPSMWLTMQYIGGPAATALVPERGDEPDMGTILRVATQIADALDYAHAQDILHRDVKPANILLSRTPRPAGIESPGADSAGTSPVDAYLSDFGIAQFLDDTRPLARNGRVQGSIGYASPELLQAQKLTPATDFYAFACTLVELITGTPPYPRNTAFAITYAHLNDDPPKLTRRRPWLPSATNSIFAKALAKDPADRYPSCTALVEILTRLMRDVPVPEPSRRSTWWTRTR</sequence>
<feature type="domain" description="Protein kinase" evidence="7">
    <location>
        <begin position="11"/>
        <end position="316"/>
    </location>
</feature>
<dbReference type="Gene3D" id="1.10.510.10">
    <property type="entry name" value="Transferase(Phosphotransferase) domain 1"/>
    <property type="match status" value="1"/>
</dbReference>
<evidence type="ECO:0000313" key="8">
    <source>
        <dbReference type="EMBL" id="OUC79968.1"/>
    </source>
</evidence>
<evidence type="ECO:0000256" key="2">
    <source>
        <dbReference type="ARBA" id="ARBA00022527"/>
    </source>
</evidence>
<dbReference type="InterPro" id="IPR000719">
    <property type="entry name" value="Prot_kinase_dom"/>
</dbReference>
<keyword evidence="5 8" id="KW-0418">Kinase</keyword>
<organism evidence="8 9">
    <name type="scientific">Gordonia lacunae</name>
    <dbReference type="NCBI Taxonomy" id="417102"/>
    <lineage>
        <taxon>Bacteria</taxon>
        <taxon>Bacillati</taxon>
        <taxon>Actinomycetota</taxon>
        <taxon>Actinomycetes</taxon>
        <taxon>Mycobacteriales</taxon>
        <taxon>Gordoniaceae</taxon>
        <taxon>Gordonia</taxon>
    </lineage>
</organism>
<name>A0A243QDX5_9ACTN</name>
<dbReference type="Gene3D" id="3.30.200.20">
    <property type="entry name" value="Phosphorylase Kinase, domain 1"/>
    <property type="match status" value="1"/>
</dbReference>
<dbReference type="Pfam" id="PF00069">
    <property type="entry name" value="Pkinase"/>
    <property type="match status" value="1"/>
</dbReference>
<evidence type="ECO:0000256" key="4">
    <source>
        <dbReference type="ARBA" id="ARBA00022741"/>
    </source>
</evidence>
<evidence type="ECO:0000259" key="7">
    <source>
        <dbReference type="PROSITE" id="PS50011"/>
    </source>
</evidence>
<evidence type="ECO:0000256" key="3">
    <source>
        <dbReference type="ARBA" id="ARBA00022679"/>
    </source>
</evidence>
<dbReference type="STRING" id="417102.CA982_04475"/>
<keyword evidence="3" id="KW-0808">Transferase</keyword>
<dbReference type="PROSITE" id="PS00108">
    <property type="entry name" value="PROTEIN_KINASE_ST"/>
    <property type="match status" value="1"/>
</dbReference>
<dbReference type="InterPro" id="IPR011009">
    <property type="entry name" value="Kinase-like_dom_sf"/>
</dbReference>
<evidence type="ECO:0000256" key="6">
    <source>
        <dbReference type="ARBA" id="ARBA00022840"/>
    </source>
</evidence>